<evidence type="ECO:0000313" key="2">
    <source>
        <dbReference type="Proteomes" id="UP001153365"/>
    </source>
</evidence>
<dbReference type="Proteomes" id="UP001153365">
    <property type="component" value="Unassembled WGS sequence"/>
</dbReference>
<sequence length="259" mass="29414">MSMAARKFQFPMDLSTQNPVDLNTTSRPSPLQLRFITPPKTILTIELKTLRLNSLSISELVFHPVIISNQLVRPTDRSSTRMFLSNLTSLTLTLNSTSNFHDQQLYLRQPKDGTDDDFVNDEEINCDPIDPEYILGSPNSEMVRYSHPQFFITDEPESSPFYLNPTIWILAFLCQRSQGFTIPRICDLSKFVRKATSIMLTMTPMIHLLTFKTLMISIHLGYALSIAGAAADPSQQAIAFTEKSLSYKRPYQGSHMIQN</sequence>
<dbReference type="AlphaFoldDB" id="A0AAV0AFR9"/>
<comment type="caution">
    <text evidence="1">The sequence shown here is derived from an EMBL/GenBank/DDBJ whole genome shotgun (WGS) entry which is preliminary data.</text>
</comment>
<name>A0AAV0AFR9_PHAPC</name>
<reference evidence="1" key="1">
    <citation type="submission" date="2022-06" db="EMBL/GenBank/DDBJ databases">
        <authorList>
            <consortium name="SYNGENTA / RWTH Aachen University"/>
        </authorList>
    </citation>
    <scope>NUCLEOTIDE SEQUENCE</scope>
</reference>
<gene>
    <name evidence="1" type="ORF">PPACK8108_LOCUS137</name>
</gene>
<keyword evidence="2" id="KW-1185">Reference proteome</keyword>
<proteinExistence type="predicted"/>
<accession>A0AAV0AFR9</accession>
<evidence type="ECO:0000313" key="1">
    <source>
        <dbReference type="EMBL" id="CAH7665844.1"/>
    </source>
</evidence>
<dbReference type="EMBL" id="CALTRL010000009">
    <property type="protein sequence ID" value="CAH7665844.1"/>
    <property type="molecule type" value="Genomic_DNA"/>
</dbReference>
<protein>
    <submittedName>
        <fullName evidence="1">Uncharacterized protein</fullName>
    </submittedName>
</protein>
<organism evidence="1 2">
    <name type="scientific">Phakopsora pachyrhizi</name>
    <name type="common">Asian soybean rust disease fungus</name>
    <dbReference type="NCBI Taxonomy" id="170000"/>
    <lineage>
        <taxon>Eukaryota</taxon>
        <taxon>Fungi</taxon>
        <taxon>Dikarya</taxon>
        <taxon>Basidiomycota</taxon>
        <taxon>Pucciniomycotina</taxon>
        <taxon>Pucciniomycetes</taxon>
        <taxon>Pucciniales</taxon>
        <taxon>Phakopsoraceae</taxon>
        <taxon>Phakopsora</taxon>
    </lineage>
</organism>